<name>A0A2T4C3P9_TRILO</name>
<reference evidence="2 3" key="1">
    <citation type="submission" date="2016-07" db="EMBL/GenBank/DDBJ databases">
        <title>Multiple horizontal gene transfer events from other fungi enriched the ability of initially mycotrophic Trichoderma (Ascomycota) to feed on dead plant biomass.</title>
        <authorList>
            <consortium name="DOE Joint Genome Institute"/>
            <person name="Aerts A."/>
            <person name="Atanasova L."/>
            <person name="Chenthamara K."/>
            <person name="Zhang J."/>
            <person name="Grujic M."/>
            <person name="Henrissat B."/>
            <person name="Kuo A."/>
            <person name="Salamov A."/>
            <person name="Lipzen A."/>
            <person name="Labutti K."/>
            <person name="Barry K."/>
            <person name="Miao Y."/>
            <person name="Rahimi M.J."/>
            <person name="Shen Q."/>
            <person name="Grigoriev I.V."/>
            <person name="Kubicek C.P."/>
            <person name="Druzhinina I.S."/>
        </authorList>
    </citation>
    <scope>NUCLEOTIDE SEQUENCE [LARGE SCALE GENOMIC DNA]</scope>
    <source>
        <strain evidence="2 3">ATCC 18648</strain>
    </source>
</reference>
<feature type="transmembrane region" description="Helical" evidence="1">
    <location>
        <begin position="136"/>
        <end position="154"/>
    </location>
</feature>
<proteinExistence type="predicted"/>
<feature type="transmembrane region" description="Helical" evidence="1">
    <location>
        <begin position="102"/>
        <end position="124"/>
    </location>
</feature>
<keyword evidence="1" id="KW-1133">Transmembrane helix</keyword>
<sequence length="251" mass="28090">MISAKHHILNTLISLPTLFTTPIRALLQDHLSIHHNTQTVLEHSIAFYALWFCLYLIEARTRTTPPTAAAASARLQRARVKGFWERVLGAAVWAVVERREVWFWVGTGLMGWVFGDGVLCVVGLEGEEEEGWRGVGVRVLGAVVFGGVLMPFWSGRPDAEAHEMIISSVTPGAETWTVLYVVEMAALILCLTSISGYMGVFASCGMGEWLKDAVEWWFPVGMMPHQAFLMLWLLSPFTDMLDTILYAVYKR</sequence>
<feature type="transmembrane region" description="Helical" evidence="1">
    <location>
        <begin position="227"/>
        <end position="249"/>
    </location>
</feature>
<feature type="transmembrane region" description="Helical" evidence="1">
    <location>
        <begin position="184"/>
        <end position="206"/>
    </location>
</feature>
<evidence type="ECO:0000313" key="3">
    <source>
        <dbReference type="Proteomes" id="UP000240760"/>
    </source>
</evidence>
<dbReference type="OrthoDB" id="4899210at2759"/>
<protein>
    <submittedName>
        <fullName evidence="2">Uncharacterized protein</fullName>
    </submittedName>
</protein>
<dbReference type="Proteomes" id="UP000240760">
    <property type="component" value="Unassembled WGS sequence"/>
</dbReference>
<keyword evidence="1" id="KW-0472">Membrane</keyword>
<keyword evidence="1" id="KW-0812">Transmembrane</keyword>
<keyword evidence="3" id="KW-1185">Reference proteome</keyword>
<dbReference type="AlphaFoldDB" id="A0A2T4C3P9"/>
<accession>A0A2T4C3P9</accession>
<evidence type="ECO:0000256" key="1">
    <source>
        <dbReference type="SAM" id="Phobius"/>
    </source>
</evidence>
<evidence type="ECO:0000313" key="2">
    <source>
        <dbReference type="EMBL" id="PTB76148.1"/>
    </source>
</evidence>
<organism evidence="2 3">
    <name type="scientific">Trichoderma longibrachiatum ATCC 18648</name>
    <dbReference type="NCBI Taxonomy" id="983965"/>
    <lineage>
        <taxon>Eukaryota</taxon>
        <taxon>Fungi</taxon>
        <taxon>Dikarya</taxon>
        <taxon>Ascomycota</taxon>
        <taxon>Pezizomycotina</taxon>
        <taxon>Sordariomycetes</taxon>
        <taxon>Hypocreomycetidae</taxon>
        <taxon>Hypocreales</taxon>
        <taxon>Hypocreaceae</taxon>
        <taxon>Trichoderma</taxon>
    </lineage>
</organism>
<gene>
    <name evidence="2" type="ORF">M440DRAFT_355207</name>
</gene>
<dbReference type="EMBL" id="KZ679132">
    <property type="protein sequence ID" value="PTB76148.1"/>
    <property type="molecule type" value="Genomic_DNA"/>
</dbReference>